<sequence>MSQFRQKLFHQSLLYNLNNKPLEFCLWVDTFGKTQAKVVPLDLSENQFQIYNKISRNYSHSFLFESLTGPEVLAETSVMGFDPKIILKGYSDKVEVIQNDKTSTIQTRNPFEELKKLLGKSEDQSYRYLGGAVGVVNYDAIRMVEDIPDSHNSPQPLMEFGVYDDGLLYDNVHKKLFYFYHDENRFDKLVMSDDKFGEFHSSDVKPNMNESKFSEIVNKAKKYIHDGDIFQVVLSRKFAFDTDGDNLTLYKTLRKLNPSPYMYHLKQDKKTIIGASPEMLVRITEDKVETFPIAGTRKITSDEEKNKQLADELIHDEKELAEHTMLVDLGRNDIGRVCKYGTVHPESLMEIKRFSHVQHIVSHVVGNLAPENDMFDAFQAVFPAGTVSGAPKVRAMEIIDELETEARGPYAGAVGYFSYNGCCDFAIAIRSIFIEDGKGFVQSGAGIVSDSIPENEFKETEHKAGAMLQALKEASS</sequence>
<dbReference type="InterPro" id="IPR006805">
    <property type="entry name" value="Anth_synth_I_N"/>
</dbReference>
<evidence type="ECO:0000256" key="1">
    <source>
        <dbReference type="ARBA" id="ARBA00004873"/>
    </source>
</evidence>
<dbReference type="GO" id="GO:0000162">
    <property type="term" value="P:L-tryptophan biosynthetic process"/>
    <property type="evidence" value="ECO:0007669"/>
    <property type="project" value="UniProtKB-UniPathway"/>
</dbReference>
<dbReference type="PANTHER" id="PTHR11236:SF9">
    <property type="entry name" value="ANTHRANILATE SYNTHASE COMPONENT 1"/>
    <property type="match status" value="1"/>
</dbReference>
<feature type="domain" description="Anthranilate synthase component I N-terminal" evidence="7">
    <location>
        <begin position="48"/>
        <end position="177"/>
    </location>
</feature>
<reference evidence="8 9" key="2">
    <citation type="journal article" date="2016" name="ISME J.">
        <title>Physiological and genomic characterization of two novel marine thaumarchaeal strains indicates niche differentiation.</title>
        <authorList>
            <person name="Bayer B."/>
            <person name="Vojvoda J."/>
            <person name="Offre P."/>
            <person name="Alves R.J."/>
            <person name="Elisabeth N.H."/>
            <person name="Garcia J.A."/>
            <person name="Volland J.M."/>
            <person name="Srivastava A."/>
            <person name="Schleper C."/>
            <person name="Herndl G.J."/>
        </authorList>
    </citation>
    <scope>NUCLEOTIDE SEQUENCE [LARGE SCALE GENOMIC DNA]</scope>
    <source>
        <strain evidence="8 9">D3C</strain>
    </source>
</reference>
<proteinExistence type="inferred from homology"/>
<dbReference type="HOGENOM" id="CLU_006493_9_3_2"/>
<evidence type="ECO:0000259" key="6">
    <source>
        <dbReference type="Pfam" id="PF00425"/>
    </source>
</evidence>
<dbReference type="AlphaFoldDB" id="A0A0C5BW37"/>
<keyword evidence="9" id="KW-1185">Reference proteome</keyword>
<dbReference type="SUPFAM" id="SSF56322">
    <property type="entry name" value="ADC synthase"/>
    <property type="match status" value="1"/>
</dbReference>
<dbReference type="KEGG" id="nid:NPIRD3C_1269"/>
<organism evidence="8 9">
    <name type="scientific">Nitrosopumilus piranensis</name>
    <dbReference type="NCBI Taxonomy" id="1582439"/>
    <lineage>
        <taxon>Archaea</taxon>
        <taxon>Nitrososphaerota</taxon>
        <taxon>Nitrososphaeria</taxon>
        <taxon>Nitrosopumilales</taxon>
        <taxon>Nitrosopumilaceae</taxon>
        <taxon>Nitrosopumilus</taxon>
    </lineage>
</organism>
<evidence type="ECO:0000313" key="9">
    <source>
        <dbReference type="Proteomes" id="UP000032027"/>
    </source>
</evidence>
<name>A0A0C5BW37_9ARCH</name>
<dbReference type="PATRIC" id="fig|1582439.9.peg.1308"/>
<keyword evidence="4" id="KW-0822">Tryptophan biosynthesis</keyword>
<dbReference type="UniPathway" id="UPA00035">
    <property type="reaction ID" value="UER00040"/>
</dbReference>
<dbReference type="InterPro" id="IPR019999">
    <property type="entry name" value="Anth_synth_I-like"/>
</dbReference>
<dbReference type="InterPro" id="IPR015890">
    <property type="entry name" value="Chorismate_C"/>
</dbReference>
<dbReference type="PANTHER" id="PTHR11236">
    <property type="entry name" value="AMINOBENZOATE/ANTHRANILATE SYNTHASE"/>
    <property type="match status" value="1"/>
</dbReference>
<protein>
    <recommendedName>
        <fullName evidence="3">anthranilate synthase</fullName>
        <ecNumber evidence="3">4.1.3.27</ecNumber>
    </recommendedName>
</protein>
<evidence type="ECO:0000256" key="4">
    <source>
        <dbReference type="ARBA" id="ARBA00022822"/>
    </source>
</evidence>
<dbReference type="Pfam" id="PF00425">
    <property type="entry name" value="Chorismate_bind"/>
    <property type="match status" value="1"/>
</dbReference>
<reference evidence="8 9" key="3">
    <citation type="journal article" date="2019" name="Int. J. Syst. Evol. Microbiol.">
        <title>Nitrosopumilus adriaticus sp. nov. and Nitrosopumilus piranensis sp. nov., two ammonia-oxidizing archaea from the Adriatic Sea and members of the class Nitrososphaeria.</title>
        <authorList>
            <person name="Bayer B."/>
            <person name="Vojvoda J."/>
            <person name="Reinthaler T."/>
            <person name="Reyes C."/>
            <person name="Pinto M."/>
            <person name="Herndl G.J."/>
        </authorList>
    </citation>
    <scope>NUCLEOTIDE SEQUENCE [LARGE SCALE GENOMIC DNA]</scope>
    <source>
        <strain evidence="8 9">D3C</strain>
    </source>
</reference>
<accession>A0A0C5BW37</accession>
<dbReference type="EC" id="4.1.3.27" evidence="3"/>
<keyword evidence="4" id="KW-0057">Aromatic amino acid biosynthesis</keyword>
<dbReference type="InterPro" id="IPR005801">
    <property type="entry name" value="ADC_synthase"/>
</dbReference>
<evidence type="ECO:0000256" key="2">
    <source>
        <dbReference type="ARBA" id="ARBA00009562"/>
    </source>
</evidence>
<comment type="similarity">
    <text evidence="2">Belongs to the anthranilate synthase component I family.</text>
</comment>
<comment type="pathway">
    <text evidence="1">Amino-acid biosynthesis; L-tryptophan biosynthesis; L-tryptophan from chorismate: step 1/5.</text>
</comment>
<evidence type="ECO:0000256" key="3">
    <source>
        <dbReference type="ARBA" id="ARBA00012266"/>
    </source>
</evidence>
<evidence type="ECO:0000256" key="5">
    <source>
        <dbReference type="ARBA" id="ARBA00047683"/>
    </source>
</evidence>
<gene>
    <name evidence="8" type="primary">trpE</name>
    <name evidence="8" type="ORF">NPIRD3C_1269</name>
</gene>
<dbReference type="STRING" id="1582439.NPIRD3C_1269"/>
<dbReference type="GO" id="GO:0004049">
    <property type="term" value="F:anthranilate synthase activity"/>
    <property type="evidence" value="ECO:0007669"/>
    <property type="project" value="UniProtKB-EC"/>
</dbReference>
<dbReference type="Pfam" id="PF04715">
    <property type="entry name" value="Anth_synt_I_N"/>
    <property type="match status" value="1"/>
</dbReference>
<keyword evidence="8" id="KW-0456">Lyase</keyword>
<keyword evidence="4" id="KW-0028">Amino-acid biosynthesis</keyword>
<dbReference type="PRINTS" id="PR00095">
    <property type="entry name" value="ANTSNTHASEI"/>
</dbReference>
<dbReference type="EMBL" id="CP010868">
    <property type="protein sequence ID" value="AJM92481.1"/>
    <property type="molecule type" value="Genomic_DNA"/>
</dbReference>
<feature type="domain" description="Chorismate-utilising enzyme C-terminal" evidence="6">
    <location>
        <begin position="210"/>
        <end position="463"/>
    </location>
</feature>
<reference evidence="9" key="1">
    <citation type="submission" date="2015-02" db="EMBL/GenBank/DDBJ databases">
        <title>Characterization of two novel Thaumarchaeota isolated from the Northern Adriatic Sea.</title>
        <authorList>
            <person name="Bayer B."/>
            <person name="Vojvoda J."/>
            <person name="Offre P."/>
            <person name="Srivastava A."/>
            <person name="Elisabeth N."/>
            <person name="Garcia J.A.L."/>
            <person name="Schleper C."/>
            <person name="Herndl G.J."/>
        </authorList>
    </citation>
    <scope>NUCLEOTIDE SEQUENCE [LARGE SCALE GENOMIC DNA]</scope>
    <source>
        <strain evidence="9">D3C</strain>
    </source>
</reference>
<dbReference type="Gene3D" id="3.60.120.10">
    <property type="entry name" value="Anthranilate synthase"/>
    <property type="match status" value="1"/>
</dbReference>
<evidence type="ECO:0000313" key="8">
    <source>
        <dbReference type="EMBL" id="AJM92481.1"/>
    </source>
</evidence>
<evidence type="ECO:0000259" key="7">
    <source>
        <dbReference type="Pfam" id="PF04715"/>
    </source>
</evidence>
<dbReference type="Proteomes" id="UP000032027">
    <property type="component" value="Chromosome"/>
</dbReference>
<comment type="catalytic activity">
    <reaction evidence="5">
        <text>chorismate + L-glutamine = anthranilate + pyruvate + L-glutamate + H(+)</text>
        <dbReference type="Rhea" id="RHEA:21732"/>
        <dbReference type="ChEBI" id="CHEBI:15361"/>
        <dbReference type="ChEBI" id="CHEBI:15378"/>
        <dbReference type="ChEBI" id="CHEBI:16567"/>
        <dbReference type="ChEBI" id="CHEBI:29748"/>
        <dbReference type="ChEBI" id="CHEBI:29985"/>
        <dbReference type="ChEBI" id="CHEBI:58359"/>
        <dbReference type="EC" id="4.1.3.27"/>
    </reaction>
</comment>